<dbReference type="STRING" id="56804.BAE46_02335"/>
<dbReference type="OrthoDB" id="9816014at2"/>
<dbReference type="PANTHER" id="PTHR43190:SF3">
    <property type="entry name" value="N-ACETYL-D-GLUCOSAMINE KINASE"/>
    <property type="match status" value="1"/>
</dbReference>
<dbReference type="InterPro" id="IPR002731">
    <property type="entry name" value="ATPase_BadF"/>
</dbReference>
<dbReference type="CDD" id="cd24082">
    <property type="entry name" value="ASKHA_NBD_GspK-like"/>
    <property type="match status" value="1"/>
</dbReference>
<dbReference type="InterPro" id="IPR043129">
    <property type="entry name" value="ATPase_NBD"/>
</dbReference>
<name>H5TFC8_9ALTE</name>
<evidence type="ECO:0000313" key="2">
    <source>
        <dbReference type="EMBL" id="GAB56808.1"/>
    </source>
</evidence>
<dbReference type="Gene3D" id="3.30.420.40">
    <property type="match status" value="2"/>
</dbReference>
<dbReference type="InterPro" id="IPR052519">
    <property type="entry name" value="Euk-type_GlcNAc_Kinase"/>
</dbReference>
<dbReference type="RefSeq" id="WP_006007360.1">
    <property type="nucleotide sequence ID" value="NZ_BAET01000033.1"/>
</dbReference>
<dbReference type="PANTHER" id="PTHR43190">
    <property type="entry name" value="N-ACETYL-D-GLUCOSAMINE KINASE"/>
    <property type="match status" value="1"/>
</dbReference>
<dbReference type="EMBL" id="BAET01000033">
    <property type="protein sequence ID" value="GAB56808.1"/>
    <property type="molecule type" value="Genomic_DNA"/>
</dbReference>
<gene>
    <name evidence="2" type="ORF">GPUN_2694</name>
</gene>
<comment type="caution">
    <text evidence="2">The sequence shown here is derived from an EMBL/GenBank/DDBJ whole genome shotgun (WGS) entry which is preliminary data.</text>
</comment>
<dbReference type="Pfam" id="PF01869">
    <property type="entry name" value="BcrAD_BadFG"/>
    <property type="match status" value="1"/>
</dbReference>
<protein>
    <recommendedName>
        <fullName evidence="1">ATPase BadF/BadG/BcrA/BcrD type domain-containing protein</fullName>
    </recommendedName>
</protein>
<dbReference type="AlphaFoldDB" id="H5TFC8"/>
<dbReference type="eggNOG" id="COG2971">
    <property type="taxonomic scope" value="Bacteria"/>
</dbReference>
<organism evidence="2 3">
    <name type="scientific">Glaciecola punicea ACAM 611</name>
    <dbReference type="NCBI Taxonomy" id="1121923"/>
    <lineage>
        <taxon>Bacteria</taxon>
        <taxon>Pseudomonadati</taxon>
        <taxon>Pseudomonadota</taxon>
        <taxon>Gammaproteobacteria</taxon>
        <taxon>Alteromonadales</taxon>
        <taxon>Alteromonadaceae</taxon>
        <taxon>Glaciecola</taxon>
    </lineage>
</organism>
<sequence>MWIVGVDGGGTKCEAGLFTQSGDLLARARTGPANLFANFTGAMACIEQASEQLFSKCQAQHNISVTQQDCFISLGCAGGSIESVKKNFRQWPHQYAGALLNTDVYVSCLGANKTKACAVFVIGTGSCLAVFTPEDPINMQQFGGHGFILGDVASGAWLGKQALIWYLQALETPPQDTLLLTTLKRELGSSTSLIIETFGQASAREFAELVPVILNVQDSSPTVANWLAQGASYAANLIERHTDKNQPIFLTGGLATVYKPLIEKRIATAVTIPNKSAIFGAYAAAKDYLNRQNG</sequence>
<accession>H5TFC8</accession>
<reference evidence="2 3" key="1">
    <citation type="journal article" date="2012" name="J. Bacteriol.">
        <title>Genome sequence of proteorhodopsin-containing sea ice bacterium Glaciecola punicea ACAM 611T.</title>
        <authorList>
            <person name="Qin Q.-L."/>
            <person name="Xie B.-B."/>
            <person name="Shu Y.-L."/>
            <person name="Rong J.-C."/>
            <person name="Zhao D.-L."/>
            <person name="Zhang X.-Y."/>
            <person name="Chen X.-L."/>
            <person name="Zhou B.-C."/>
            <person name="Zhanga Y.-Z."/>
        </authorList>
    </citation>
    <scope>NUCLEOTIDE SEQUENCE [LARGE SCALE GENOMIC DNA]</scope>
    <source>
        <strain evidence="2 3">ACAM 611</strain>
    </source>
</reference>
<evidence type="ECO:0000259" key="1">
    <source>
        <dbReference type="Pfam" id="PF01869"/>
    </source>
</evidence>
<dbReference type="Proteomes" id="UP000053586">
    <property type="component" value="Unassembled WGS sequence"/>
</dbReference>
<evidence type="ECO:0000313" key="3">
    <source>
        <dbReference type="Proteomes" id="UP000053586"/>
    </source>
</evidence>
<proteinExistence type="predicted"/>
<reference evidence="2 3" key="2">
    <citation type="journal article" date="2017" name="Antonie Van Leeuwenhoek">
        <title>Rhizobium rhizosphaerae sp. nov., a novel species isolated from rice rhizosphere.</title>
        <authorList>
            <person name="Zhao J.J."/>
            <person name="Zhang J."/>
            <person name="Zhang R.J."/>
            <person name="Zhang C.W."/>
            <person name="Yin H.Q."/>
            <person name="Zhang X.X."/>
        </authorList>
    </citation>
    <scope>NUCLEOTIDE SEQUENCE [LARGE SCALE GENOMIC DNA]</scope>
    <source>
        <strain evidence="2 3">ACAM 611</strain>
    </source>
</reference>
<feature type="domain" description="ATPase BadF/BadG/BcrA/BcrD type" evidence="1">
    <location>
        <begin position="4"/>
        <end position="268"/>
    </location>
</feature>
<dbReference type="SUPFAM" id="SSF53067">
    <property type="entry name" value="Actin-like ATPase domain"/>
    <property type="match status" value="2"/>
</dbReference>
<keyword evidence="3" id="KW-1185">Reference proteome</keyword>